<protein>
    <submittedName>
        <fullName evidence="2">Uncharacterized protein</fullName>
    </submittedName>
</protein>
<dbReference type="EMBL" id="JANIPJ010000002">
    <property type="protein sequence ID" value="MCR2803187.1"/>
    <property type="molecule type" value="Genomic_DNA"/>
</dbReference>
<name>A0A9X2MSZ4_9BACL</name>
<keyword evidence="1" id="KW-0812">Transmembrane</keyword>
<dbReference type="RefSeq" id="WP_257443228.1">
    <property type="nucleotide sequence ID" value="NZ_JANIPJ010000002.1"/>
</dbReference>
<organism evidence="2 3">
    <name type="scientific">Paenibacillus soyae</name>
    <dbReference type="NCBI Taxonomy" id="2969249"/>
    <lineage>
        <taxon>Bacteria</taxon>
        <taxon>Bacillati</taxon>
        <taxon>Bacillota</taxon>
        <taxon>Bacilli</taxon>
        <taxon>Bacillales</taxon>
        <taxon>Paenibacillaceae</taxon>
        <taxon>Paenibacillus</taxon>
    </lineage>
</organism>
<accession>A0A9X2MSZ4</accession>
<comment type="caution">
    <text evidence="2">The sequence shown here is derived from an EMBL/GenBank/DDBJ whole genome shotgun (WGS) entry which is preliminary data.</text>
</comment>
<keyword evidence="1" id="KW-1133">Transmembrane helix</keyword>
<reference evidence="2" key="1">
    <citation type="submission" date="2022-08" db="EMBL/GenBank/DDBJ databases">
        <title>The genomic sequence of strain Paenibacillus sp. SCIV0701.</title>
        <authorList>
            <person name="Zhao H."/>
        </authorList>
    </citation>
    <scope>NUCLEOTIDE SEQUENCE</scope>
    <source>
        <strain evidence="2">SCIV0701</strain>
    </source>
</reference>
<evidence type="ECO:0000313" key="2">
    <source>
        <dbReference type="EMBL" id="MCR2803187.1"/>
    </source>
</evidence>
<gene>
    <name evidence="2" type="ORF">NQZ67_04755</name>
</gene>
<dbReference type="Proteomes" id="UP001141950">
    <property type="component" value="Unassembled WGS sequence"/>
</dbReference>
<evidence type="ECO:0000313" key="3">
    <source>
        <dbReference type="Proteomes" id="UP001141950"/>
    </source>
</evidence>
<proteinExistence type="predicted"/>
<evidence type="ECO:0000256" key="1">
    <source>
        <dbReference type="SAM" id="Phobius"/>
    </source>
</evidence>
<dbReference type="AlphaFoldDB" id="A0A9X2MSZ4"/>
<keyword evidence="1" id="KW-0472">Membrane</keyword>
<feature type="transmembrane region" description="Helical" evidence="1">
    <location>
        <begin position="12"/>
        <end position="31"/>
    </location>
</feature>
<sequence>MEQQPKGKRSIALPVTLVLLVMSLMGNVLLYTKHIEHTRGNAYDTGEAIFTGFKDGQSELAYWAEIAEQASLLADTDAESARLTAEHLGGAMLQAEHSGIAAIMDHAAVIGGERFGEAPAAYDAFVNNWHDRLLAIGEGEGALNPDERKAVMALMDHLAGLTELITAFPYEIEGSRNAMYRLSGGHDWLDLADEIQSSLRAAGT</sequence>
<keyword evidence="3" id="KW-1185">Reference proteome</keyword>